<dbReference type="Pfam" id="PF00067">
    <property type="entry name" value="p450"/>
    <property type="match status" value="1"/>
</dbReference>
<dbReference type="SUPFAM" id="SSF48264">
    <property type="entry name" value="Cytochrome P450"/>
    <property type="match status" value="1"/>
</dbReference>
<dbReference type="GO" id="GO:0016705">
    <property type="term" value="F:oxidoreductase activity, acting on paired donors, with incorporation or reduction of molecular oxygen"/>
    <property type="evidence" value="ECO:0007669"/>
    <property type="project" value="InterPro"/>
</dbReference>
<dbReference type="FunFam" id="1.10.630.10:FF:000126">
    <property type="entry name" value="Predicted protein"/>
    <property type="match status" value="1"/>
</dbReference>
<keyword evidence="6 8" id="KW-0408">Iron</keyword>
<name>A0A835HA40_9MAGN</name>
<comment type="cofactor">
    <cofactor evidence="1 8">
        <name>heme</name>
        <dbReference type="ChEBI" id="CHEBI:30413"/>
    </cofactor>
</comment>
<dbReference type="GO" id="GO:0020037">
    <property type="term" value="F:heme binding"/>
    <property type="evidence" value="ECO:0007669"/>
    <property type="project" value="InterPro"/>
</dbReference>
<dbReference type="InterPro" id="IPR002401">
    <property type="entry name" value="Cyt_P450_E_grp-I"/>
</dbReference>
<feature type="binding site" description="axial binding residue" evidence="8">
    <location>
        <position position="442"/>
    </location>
    <ligand>
        <name>heme</name>
        <dbReference type="ChEBI" id="CHEBI:30413"/>
    </ligand>
    <ligandPart>
        <name>Fe</name>
        <dbReference type="ChEBI" id="CHEBI:18248"/>
    </ligandPart>
</feature>
<evidence type="ECO:0000256" key="2">
    <source>
        <dbReference type="ARBA" id="ARBA00010617"/>
    </source>
</evidence>
<keyword evidence="10" id="KW-0812">Transmembrane</keyword>
<evidence type="ECO:0000256" key="7">
    <source>
        <dbReference type="ARBA" id="ARBA00023033"/>
    </source>
</evidence>
<dbReference type="InterPro" id="IPR001128">
    <property type="entry name" value="Cyt_P450"/>
</dbReference>
<comment type="similarity">
    <text evidence="2 9">Belongs to the cytochrome P450 family.</text>
</comment>
<dbReference type="PROSITE" id="PS00086">
    <property type="entry name" value="CYTOCHROME_P450"/>
    <property type="match status" value="1"/>
</dbReference>
<evidence type="ECO:0000256" key="1">
    <source>
        <dbReference type="ARBA" id="ARBA00001971"/>
    </source>
</evidence>
<accession>A0A835HA40</accession>
<evidence type="ECO:0000256" key="4">
    <source>
        <dbReference type="ARBA" id="ARBA00022723"/>
    </source>
</evidence>
<dbReference type="OrthoDB" id="1877779at2759"/>
<reference evidence="11 12" key="1">
    <citation type="submission" date="2020-10" db="EMBL/GenBank/DDBJ databases">
        <title>The Coptis chinensis genome and diversification of protoberbering-type alkaloids.</title>
        <authorList>
            <person name="Wang B."/>
            <person name="Shu S."/>
            <person name="Song C."/>
            <person name="Liu Y."/>
        </authorList>
    </citation>
    <scope>NUCLEOTIDE SEQUENCE [LARGE SCALE GENOMIC DNA]</scope>
    <source>
        <strain evidence="11">HL-2020</strain>
        <tissue evidence="11">Leaf</tissue>
    </source>
</reference>
<dbReference type="CDD" id="cd11073">
    <property type="entry name" value="CYP76-like"/>
    <property type="match status" value="1"/>
</dbReference>
<keyword evidence="5 9" id="KW-0560">Oxidoreductase</keyword>
<evidence type="ECO:0000256" key="9">
    <source>
        <dbReference type="RuleBase" id="RU000461"/>
    </source>
</evidence>
<dbReference type="InterPro" id="IPR017972">
    <property type="entry name" value="Cyt_P450_CS"/>
</dbReference>
<dbReference type="GO" id="GO:0005506">
    <property type="term" value="F:iron ion binding"/>
    <property type="evidence" value="ECO:0007669"/>
    <property type="project" value="InterPro"/>
</dbReference>
<evidence type="ECO:0000313" key="11">
    <source>
        <dbReference type="EMBL" id="KAF9594378.1"/>
    </source>
</evidence>
<keyword evidence="10" id="KW-0472">Membrane</keyword>
<dbReference type="PANTHER" id="PTHR47950">
    <property type="entry name" value="CYTOCHROME P450, FAMILY 76, SUBFAMILY C, POLYPEPTIDE 5-RELATED"/>
    <property type="match status" value="1"/>
</dbReference>
<organism evidence="11 12">
    <name type="scientific">Coptis chinensis</name>
    <dbReference type="NCBI Taxonomy" id="261450"/>
    <lineage>
        <taxon>Eukaryota</taxon>
        <taxon>Viridiplantae</taxon>
        <taxon>Streptophyta</taxon>
        <taxon>Embryophyta</taxon>
        <taxon>Tracheophyta</taxon>
        <taxon>Spermatophyta</taxon>
        <taxon>Magnoliopsida</taxon>
        <taxon>Ranunculales</taxon>
        <taxon>Ranunculaceae</taxon>
        <taxon>Coptidoideae</taxon>
        <taxon>Coptis</taxon>
    </lineage>
</organism>
<keyword evidence="7 9" id="KW-0503">Monooxygenase</keyword>
<proteinExistence type="inferred from homology"/>
<dbReference type="PRINTS" id="PR00463">
    <property type="entry name" value="EP450I"/>
</dbReference>
<dbReference type="Gene3D" id="1.10.630.10">
    <property type="entry name" value="Cytochrome P450"/>
    <property type="match status" value="1"/>
</dbReference>
<comment type="caution">
    <text evidence="11">The sequence shown here is derived from an EMBL/GenBank/DDBJ whole genome shotgun (WGS) entry which is preliminary data.</text>
</comment>
<evidence type="ECO:0000256" key="10">
    <source>
        <dbReference type="SAM" id="Phobius"/>
    </source>
</evidence>
<evidence type="ECO:0000256" key="8">
    <source>
        <dbReference type="PIRSR" id="PIRSR602401-1"/>
    </source>
</evidence>
<keyword evidence="12" id="KW-1185">Reference proteome</keyword>
<dbReference type="InterPro" id="IPR036396">
    <property type="entry name" value="Cyt_P450_sf"/>
</dbReference>
<feature type="transmembrane region" description="Helical" evidence="10">
    <location>
        <begin position="12"/>
        <end position="30"/>
    </location>
</feature>
<evidence type="ECO:0000256" key="5">
    <source>
        <dbReference type="ARBA" id="ARBA00023002"/>
    </source>
</evidence>
<dbReference type="EMBL" id="JADFTS010000008">
    <property type="protein sequence ID" value="KAF9594378.1"/>
    <property type="molecule type" value="Genomic_DNA"/>
</dbReference>
<dbReference type="AlphaFoldDB" id="A0A835HA40"/>
<dbReference type="PRINTS" id="PR00385">
    <property type="entry name" value="P450"/>
</dbReference>
<evidence type="ECO:0000256" key="3">
    <source>
        <dbReference type="ARBA" id="ARBA00022617"/>
    </source>
</evidence>
<keyword evidence="10" id="KW-1133">Transmembrane helix</keyword>
<dbReference type="Proteomes" id="UP000631114">
    <property type="component" value="Unassembled WGS sequence"/>
</dbReference>
<keyword evidence="4 8" id="KW-0479">Metal-binding</keyword>
<dbReference type="GO" id="GO:0004497">
    <property type="term" value="F:monooxygenase activity"/>
    <property type="evidence" value="ECO:0007669"/>
    <property type="project" value="UniProtKB-KW"/>
</dbReference>
<evidence type="ECO:0000256" key="6">
    <source>
        <dbReference type="ARBA" id="ARBA00023004"/>
    </source>
</evidence>
<sequence>MDQMTFSTQSHLLYPLVLLLLPLLFIILRFHKSTLPANPPLPPGPKPWPIIGNILSLGMKPHISFAKLAQVHGPLITLQLGSQIMIIGSSPKAAREILKTHDRVCSARHVPHTLHTKSPESNHMSIVWASECTEKWKYLRTICRTELFSSKAIESQANLREDKLKEMVRYLGTKEGKEVNIVEVAFATIINVVSGLCFTKDFIQLDDEKEVGGMKQHIRTIMEVGSAPNFEDYFPILNGLDVQGLHKKFLECVRSMFASWDVLIKERKEAENSEKSTPRDVLDVLLANRFSNDEINHFIFDLFVAGSDSTSSTVEWLMAELMKNPEVMGRVREELAREINSAFVRDSDLPRLSYLNACVKETWRLHPPASLVPHRALETCKIMNYTIPKGSHVCVNLWALGRDPETWEDPLTFNPSRFLDSNIDFKGNDFELIPFSAGRRICPGLPLAAALVPLIVASMVHGLDWYLPGNICATELDMNEKFGITLLKEQPLVLIPKMRKQ</sequence>
<evidence type="ECO:0000313" key="12">
    <source>
        <dbReference type="Proteomes" id="UP000631114"/>
    </source>
</evidence>
<gene>
    <name evidence="11" type="ORF">IFM89_030980</name>
</gene>
<dbReference type="PANTHER" id="PTHR47950:SF49">
    <property type="entry name" value="CYTOCHROME P450"/>
    <property type="match status" value="1"/>
</dbReference>
<keyword evidence="3 8" id="KW-0349">Heme</keyword>
<protein>
    <submittedName>
        <fullName evidence="11">Uncharacterized protein</fullName>
    </submittedName>
</protein>
<dbReference type="GO" id="GO:0044550">
    <property type="term" value="P:secondary metabolite biosynthetic process"/>
    <property type="evidence" value="ECO:0007669"/>
    <property type="project" value="UniProtKB-ARBA"/>
</dbReference>